<evidence type="ECO:0000313" key="1">
    <source>
        <dbReference type="EMBL" id="MBS2962954.1"/>
    </source>
</evidence>
<accession>A0A8J7WN92</accession>
<organism evidence="1 2">
    <name type="scientific">Actinocrinis puniceicyclus</name>
    <dbReference type="NCBI Taxonomy" id="977794"/>
    <lineage>
        <taxon>Bacteria</taxon>
        <taxon>Bacillati</taxon>
        <taxon>Actinomycetota</taxon>
        <taxon>Actinomycetes</taxon>
        <taxon>Catenulisporales</taxon>
        <taxon>Actinospicaceae</taxon>
        <taxon>Actinocrinis</taxon>
    </lineage>
</organism>
<protein>
    <submittedName>
        <fullName evidence="1">Glutathionylspermidine synthase family protein</fullName>
    </submittedName>
</protein>
<dbReference type="Proteomes" id="UP000677913">
    <property type="component" value="Unassembled WGS sequence"/>
</dbReference>
<dbReference type="RefSeq" id="WP_211466186.1">
    <property type="nucleotide sequence ID" value="NZ_JAGSXH010000018.1"/>
</dbReference>
<dbReference type="EMBL" id="JAGSXH010000018">
    <property type="protein sequence ID" value="MBS2962954.1"/>
    <property type="molecule type" value="Genomic_DNA"/>
</dbReference>
<proteinExistence type="predicted"/>
<dbReference type="AlphaFoldDB" id="A0A8J7WN92"/>
<sequence length="438" mass="48753">MTDPVTDDYIAECSSPHSRLRDVVGQVRFPQRYFECFGDRLMPRPFFIPQRQIRQSAQDLGALLDILADLPRRLFDGDMGQYCNELDISKRQAALMQRIPRDRPTLFGRADLYHDGERLKLLEFNVGTQLGGIDQAQVPAALLTAEPFRAFADEHGLDYVHTGRQIAKALREAAEPVTAGAEPVVALLEADGALERLMPLMRSFIEMLRGCGLDIRLGEVSQTRYLDGKLVLDGTPIDVVLRYFSVNQICQDPKGEEAVEPIFRAHEAGGTVLLTTLDSFLYSSKGCLALLSDPYWRGAFTAAESDLVDRVLPWTRKLTADLVEQCRDRRESLLLKPANDYGGHGIVVGWTTTDADWNEALRANCERGYVVQERVVPRREPVVDPVTGRVEDWVAAWSAFLTPDGYSGSHIRALPAGEHGIIGRGANAATRVTGVFHY</sequence>
<reference evidence="1" key="1">
    <citation type="submission" date="2021-04" db="EMBL/GenBank/DDBJ databases">
        <title>Genome based classification of Actinospica acidithermotolerans sp. nov., an actinobacterium isolated from an Indonesian hot spring.</title>
        <authorList>
            <person name="Kusuma A.B."/>
            <person name="Putra K.E."/>
            <person name="Nafisah S."/>
            <person name="Loh J."/>
            <person name="Nouioui I."/>
            <person name="Goodfellow M."/>
        </authorList>
    </citation>
    <scope>NUCLEOTIDE SEQUENCE</scope>
    <source>
        <strain evidence="1">DSM 45618</strain>
    </source>
</reference>
<comment type="caution">
    <text evidence="1">The sequence shown here is derived from an EMBL/GenBank/DDBJ whole genome shotgun (WGS) entry which is preliminary data.</text>
</comment>
<name>A0A8J7WN92_9ACTN</name>
<dbReference type="SUPFAM" id="SSF56059">
    <property type="entry name" value="Glutathione synthetase ATP-binding domain-like"/>
    <property type="match status" value="1"/>
</dbReference>
<evidence type="ECO:0000313" key="2">
    <source>
        <dbReference type="Proteomes" id="UP000677913"/>
    </source>
</evidence>
<gene>
    <name evidence="1" type="ORF">KGA66_07860</name>
</gene>
<keyword evidence="2" id="KW-1185">Reference proteome</keyword>